<dbReference type="EMBL" id="FOIE01000003">
    <property type="protein sequence ID" value="SET27619.1"/>
    <property type="molecule type" value="Genomic_DNA"/>
</dbReference>
<evidence type="ECO:0000313" key="3">
    <source>
        <dbReference type="Proteomes" id="UP000198507"/>
    </source>
</evidence>
<reference evidence="3" key="1">
    <citation type="submission" date="2016-10" db="EMBL/GenBank/DDBJ databases">
        <authorList>
            <person name="Varghese N."/>
            <person name="Submissions S."/>
        </authorList>
    </citation>
    <scope>NUCLEOTIDE SEQUENCE [LARGE SCALE GENOMIC DNA]</scope>
    <source>
        <strain evidence="3">DSM 44209</strain>
    </source>
</reference>
<dbReference type="InterPro" id="IPR049240">
    <property type="entry name" value="DUF6875"/>
</dbReference>
<dbReference type="Pfam" id="PF21780">
    <property type="entry name" value="DUF6875"/>
    <property type="match status" value="1"/>
</dbReference>
<dbReference type="OrthoDB" id="8420726at2"/>
<gene>
    <name evidence="2" type="ORF">SAMN04488546_1947</name>
</gene>
<evidence type="ECO:0000259" key="1">
    <source>
        <dbReference type="Pfam" id="PF21780"/>
    </source>
</evidence>
<name>A0A1I0D632_9ACTN</name>
<feature type="domain" description="DUF6875" evidence="1">
    <location>
        <begin position="53"/>
        <end position="227"/>
    </location>
</feature>
<organism evidence="2 3">
    <name type="scientific">Geodermatophilus poikilotrophus</name>
    <dbReference type="NCBI Taxonomy" id="1333667"/>
    <lineage>
        <taxon>Bacteria</taxon>
        <taxon>Bacillati</taxon>
        <taxon>Actinomycetota</taxon>
        <taxon>Actinomycetes</taxon>
        <taxon>Geodermatophilales</taxon>
        <taxon>Geodermatophilaceae</taxon>
        <taxon>Geodermatophilus</taxon>
    </lineage>
</organism>
<accession>A0A1I0D632</accession>
<dbReference type="Proteomes" id="UP000198507">
    <property type="component" value="Unassembled WGS sequence"/>
</dbReference>
<keyword evidence="3" id="KW-1185">Reference proteome</keyword>
<sequence length="242" mass="27104">MSTLGHLMDRSRVRYPSSEAAMSTQTTDLVLLEDLESNGKASGLAPRDREALQAVADWINDFILEPNDELGRPGPVCPFMPTSVERRTMWLAPEHIGGGSAAHVVELMNSYKRRLLDVGSPDGGDTDYDVITVVFTDLPADRAQDVFDDVLGEIAVPSYVEDGIVFGPFYNGNQATAIYNNGFRPFQSPVPFIFVRHGVVSDWKFFVDQEEWLTLWARRFGEQGVDALAAELRRHPWNSRRD</sequence>
<dbReference type="AlphaFoldDB" id="A0A1I0D632"/>
<dbReference type="RefSeq" id="WP_139206864.1">
    <property type="nucleotide sequence ID" value="NZ_FOIE01000003.1"/>
</dbReference>
<proteinExistence type="predicted"/>
<evidence type="ECO:0000313" key="2">
    <source>
        <dbReference type="EMBL" id="SET27619.1"/>
    </source>
</evidence>
<protein>
    <recommendedName>
        <fullName evidence="1">DUF6875 domain-containing protein</fullName>
    </recommendedName>
</protein>